<dbReference type="GO" id="GO:0016747">
    <property type="term" value="F:acyltransferase activity, transferring groups other than amino-acyl groups"/>
    <property type="evidence" value="ECO:0007669"/>
    <property type="project" value="InterPro"/>
</dbReference>
<comment type="caution">
    <text evidence="8">The sequence shown here is derived from an EMBL/GenBank/DDBJ whole genome shotgun (WGS) entry which is preliminary data.</text>
</comment>
<dbReference type="Pfam" id="PF00195">
    <property type="entry name" value="Chal_sti_synt_N"/>
    <property type="match status" value="1"/>
</dbReference>
<feature type="domain" description="Chalcone/stilbene synthase N-terminal" evidence="5">
    <location>
        <begin position="41"/>
        <end position="198"/>
    </location>
</feature>
<dbReference type="InterPro" id="IPR012328">
    <property type="entry name" value="Chalcone/stilbene_synt_C"/>
</dbReference>
<keyword evidence="3" id="KW-0012">Acyltransferase</keyword>
<accession>A0A2T3JA42</accession>
<comment type="similarity">
    <text evidence="1">Belongs to the thiolase-like superfamily. Chalcone/stilbene synthases family.</text>
</comment>
<reference evidence="9 10" key="1">
    <citation type="submission" date="2018-03" db="EMBL/GenBank/DDBJ databases">
        <title>Whole genome sequencing of Histamine producing bacteria.</title>
        <authorList>
            <person name="Butler K."/>
        </authorList>
    </citation>
    <scope>NUCLEOTIDE SEQUENCE [LARGE SCALE GENOMIC DNA]</scope>
    <source>
        <strain evidence="8 10">FS-6.1</strain>
        <strain evidence="7 9">FS-6.2</strain>
    </source>
</reference>
<evidence type="ECO:0000259" key="6">
    <source>
        <dbReference type="Pfam" id="PF02797"/>
    </source>
</evidence>
<dbReference type="AlphaFoldDB" id="A0A2T3JA42"/>
<dbReference type="PANTHER" id="PTHR11877">
    <property type="entry name" value="HYDROXYMETHYLGLUTARYL-COA SYNTHASE"/>
    <property type="match status" value="1"/>
</dbReference>
<dbReference type="SUPFAM" id="SSF53901">
    <property type="entry name" value="Thiolase-like"/>
    <property type="match status" value="2"/>
</dbReference>
<dbReference type="Pfam" id="PF02797">
    <property type="entry name" value="Chal_sti_synt_C"/>
    <property type="match status" value="1"/>
</dbReference>
<feature type="active site" description="Acyl-thioester intermediate" evidence="4">
    <location>
        <position position="138"/>
    </location>
</feature>
<feature type="domain" description="Chalcone/stilbene synthase C-terminal" evidence="6">
    <location>
        <begin position="213"/>
        <end position="343"/>
    </location>
</feature>
<sequence>MTIIKEPAIYYPDNTIKNDDIISFIEEYHSDSEYIDSAKNMILNTTIEQRYLFESFESLMEIEGFAERQYKHEAHAKSIVSSVAMSAIDNAKISKKDISMVIVTSCTGFMMPSLTAFLINELGLKNTTIQLPISQMGCVGGAYAINRAHEHCMLNKNNNVLIVAFETSSLCFHKTANKLQDFVSDSIFGDGVASCIVSGNDLGSGLIIESINSVFIKNSEDFIKYHINNDGFLFSLDKKVMKSVSMIKNDVNDFIALNLGINNMSFCISHTGGKRILDEVSRCFNIPEDLLQKSRESLRMVGNTSSVSVIDVFKRHIGTMKNNDKGLLIAFGPGFTAEMMIGRWVDE</sequence>
<evidence type="ECO:0000256" key="3">
    <source>
        <dbReference type="ARBA" id="ARBA00023315"/>
    </source>
</evidence>
<evidence type="ECO:0000256" key="4">
    <source>
        <dbReference type="PIRSR" id="PIRSR000451-1"/>
    </source>
</evidence>
<keyword evidence="9" id="KW-1185">Reference proteome</keyword>
<keyword evidence="2" id="KW-0808">Transferase</keyword>
<dbReference type="Proteomes" id="UP000241405">
    <property type="component" value="Unassembled WGS sequence"/>
</dbReference>
<dbReference type="InterPro" id="IPR016039">
    <property type="entry name" value="Thiolase-like"/>
</dbReference>
<gene>
    <name evidence="8" type="ORF">C9J18_21550</name>
    <name evidence="7" type="ORF">CTM96_21690</name>
</gene>
<evidence type="ECO:0000256" key="2">
    <source>
        <dbReference type="ARBA" id="ARBA00022679"/>
    </source>
</evidence>
<dbReference type="Proteomes" id="UP000241618">
    <property type="component" value="Unassembled WGS sequence"/>
</dbReference>
<dbReference type="InterPro" id="IPR001099">
    <property type="entry name" value="Chalcone/stilbene_synt_N"/>
</dbReference>
<protein>
    <submittedName>
        <fullName evidence="8">Type III polyketide synthase</fullName>
    </submittedName>
</protein>
<dbReference type="EMBL" id="PYMO01000049">
    <property type="protein sequence ID" value="PSU17626.1"/>
    <property type="molecule type" value="Genomic_DNA"/>
</dbReference>
<proteinExistence type="inferred from homology"/>
<dbReference type="EMBL" id="PYMP01000040">
    <property type="protein sequence ID" value="PSU45712.1"/>
    <property type="molecule type" value="Genomic_DNA"/>
</dbReference>
<dbReference type="RefSeq" id="WP_107192043.1">
    <property type="nucleotide sequence ID" value="NZ_PYMN01000068.1"/>
</dbReference>
<dbReference type="CDD" id="cd00831">
    <property type="entry name" value="CHS_like"/>
    <property type="match status" value="1"/>
</dbReference>
<dbReference type="PIRSF" id="PIRSF000451">
    <property type="entry name" value="PKS_III"/>
    <property type="match status" value="1"/>
</dbReference>
<dbReference type="InterPro" id="IPR011141">
    <property type="entry name" value="Polyketide_synthase_type-III"/>
</dbReference>
<evidence type="ECO:0000313" key="8">
    <source>
        <dbReference type="EMBL" id="PSU45712.1"/>
    </source>
</evidence>
<evidence type="ECO:0000313" key="7">
    <source>
        <dbReference type="EMBL" id="PSU17626.1"/>
    </source>
</evidence>
<evidence type="ECO:0000313" key="9">
    <source>
        <dbReference type="Proteomes" id="UP000241405"/>
    </source>
</evidence>
<dbReference type="Gene3D" id="3.40.47.10">
    <property type="match status" value="2"/>
</dbReference>
<evidence type="ECO:0000313" key="10">
    <source>
        <dbReference type="Proteomes" id="UP000241618"/>
    </source>
</evidence>
<dbReference type="GO" id="GO:0030639">
    <property type="term" value="P:polyketide biosynthetic process"/>
    <property type="evidence" value="ECO:0007669"/>
    <property type="project" value="TreeGrafter"/>
</dbReference>
<dbReference type="PANTHER" id="PTHR11877:SF99">
    <property type="entry name" value="1,3,6,8-TETRAHYDROXYNAPHTHALENE SYNTHASE"/>
    <property type="match status" value="1"/>
</dbReference>
<evidence type="ECO:0000259" key="5">
    <source>
        <dbReference type="Pfam" id="PF00195"/>
    </source>
</evidence>
<organism evidence="8 10">
    <name type="scientific">Photobacterium phosphoreum</name>
    <dbReference type="NCBI Taxonomy" id="659"/>
    <lineage>
        <taxon>Bacteria</taxon>
        <taxon>Pseudomonadati</taxon>
        <taxon>Pseudomonadota</taxon>
        <taxon>Gammaproteobacteria</taxon>
        <taxon>Vibrionales</taxon>
        <taxon>Vibrionaceae</taxon>
        <taxon>Photobacterium</taxon>
    </lineage>
</organism>
<evidence type="ECO:0000256" key="1">
    <source>
        <dbReference type="ARBA" id="ARBA00005531"/>
    </source>
</evidence>
<name>A0A2T3JA42_PHOPO</name>